<keyword evidence="5" id="KW-0378">Hydrolase</keyword>
<dbReference type="SUPFAM" id="SSF102712">
    <property type="entry name" value="JAB1/MPN domain"/>
    <property type="match status" value="1"/>
</dbReference>
<evidence type="ECO:0000256" key="2">
    <source>
        <dbReference type="ARBA" id="ARBA00022670"/>
    </source>
</evidence>
<dbReference type="InterPro" id="IPR000555">
    <property type="entry name" value="JAMM/MPN+_dom"/>
</dbReference>
<evidence type="ECO:0000259" key="8">
    <source>
        <dbReference type="PROSITE" id="PS50249"/>
    </source>
</evidence>
<evidence type="ECO:0000256" key="6">
    <source>
        <dbReference type="ARBA" id="ARBA00022833"/>
    </source>
</evidence>
<organism evidence="9">
    <name type="scientific">Aceria tosichella</name>
    <name type="common">wheat curl mite</name>
    <dbReference type="NCBI Taxonomy" id="561515"/>
    <lineage>
        <taxon>Eukaryota</taxon>
        <taxon>Metazoa</taxon>
        <taxon>Ecdysozoa</taxon>
        <taxon>Arthropoda</taxon>
        <taxon>Chelicerata</taxon>
        <taxon>Arachnida</taxon>
        <taxon>Acari</taxon>
        <taxon>Acariformes</taxon>
        <taxon>Trombidiformes</taxon>
        <taxon>Prostigmata</taxon>
        <taxon>Eupodina</taxon>
        <taxon>Eriophyoidea</taxon>
        <taxon>Eriophyidae</taxon>
        <taxon>Eriophyinae</taxon>
        <taxon>Aceriini</taxon>
        <taxon>Aceria</taxon>
    </lineage>
</organism>
<keyword evidence="2" id="KW-0645">Protease</keyword>
<dbReference type="GO" id="GO:0008180">
    <property type="term" value="C:COP9 signalosome"/>
    <property type="evidence" value="ECO:0007669"/>
    <property type="project" value="UniProtKB-KW"/>
</dbReference>
<keyword evidence="4" id="KW-0736">Signalosome</keyword>
<evidence type="ECO:0000256" key="4">
    <source>
        <dbReference type="ARBA" id="ARBA00022790"/>
    </source>
</evidence>
<evidence type="ECO:0000256" key="7">
    <source>
        <dbReference type="ARBA" id="ARBA00023049"/>
    </source>
</evidence>
<accession>A0A6G1SLL8</accession>
<protein>
    <submittedName>
        <fullName evidence="9">COP9 signalosome complex subunit 5</fullName>
    </submittedName>
</protein>
<dbReference type="InterPro" id="IPR037518">
    <property type="entry name" value="MPN"/>
</dbReference>
<keyword evidence="7" id="KW-0482">Metalloprotease</keyword>
<dbReference type="GO" id="GO:0046872">
    <property type="term" value="F:metal ion binding"/>
    <property type="evidence" value="ECO:0007669"/>
    <property type="project" value="UniProtKB-KW"/>
</dbReference>
<dbReference type="Pfam" id="PF01398">
    <property type="entry name" value="JAB"/>
    <property type="match status" value="1"/>
</dbReference>
<dbReference type="PROSITE" id="PS50249">
    <property type="entry name" value="MPN"/>
    <property type="match status" value="1"/>
</dbReference>
<evidence type="ECO:0000313" key="9">
    <source>
        <dbReference type="EMBL" id="MDE50862.1"/>
    </source>
</evidence>
<sequence length="314" mass="35607">MADEEIYLYNEQQQNEIRIAKPWDRDPQHFSNVKISAHALLKMLRHARKGGNLEIMGMLLGKVELGTMIVMDSFALPVEGTETRVNAHAQAYEYMAAYVDMAKQVDRKENVIGWYHSHPGYGCWLSGIDVSTQTLNQQFQDPFVAIVIDPIRTISTGKVDIGAFRCYPKNFKPADDLTPEYQTIPMNKIEDFGVHCKRYYSLEISYFKSELDSYLLECLGNKYWYNTLGTTSLTTNSDYTARQISDLSERLEQAESRLAKGGGTKWLSRDQSDKAQQQETLAKVTGDCAKAAIDPITGLMAQIIKDSLFNINRT</sequence>
<dbReference type="GO" id="GO:0006508">
    <property type="term" value="P:proteolysis"/>
    <property type="evidence" value="ECO:0007669"/>
    <property type="project" value="UniProtKB-KW"/>
</dbReference>
<keyword evidence="6" id="KW-0862">Zinc</keyword>
<dbReference type="Pfam" id="PF18323">
    <property type="entry name" value="CSN5_C"/>
    <property type="match status" value="1"/>
</dbReference>
<dbReference type="GO" id="GO:0008237">
    <property type="term" value="F:metallopeptidase activity"/>
    <property type="evidence" value="ECO:0007669"/>
    <property type="project" value="UniProtKB-KW"/>
</dbReference>
<evidence type="ECO:0000256" key="1">
    <source>
        <dbReference type="ARBA" id="ARBA00006008"/>
    </source>
</evidence>
<dbReference type="PANTHER" id="PTHR10410">
    <property type="entry name" value="EUKARYOTIC TRANSLATION INITIATION FACTOR 3 -RELATED"/>
    <property type="match status" value="1"/>
</dbReference>
<proteinExistence type="inferred from homology"/>
<dbReference type="InterPro" id="IPR050242">
    <property type="entry name" value="JAMM_MPN+_peptidase_M67A"/>
</dbReference>
<evidence type="ECO:0000256" key="3">
    <source>
        <dbReference type="ARBA" id="ARBA00022723"/>
    </source>
</evidence>
<name>A0A6G1SLL8_9ACAR</name>
<gene>
    <name evidence="9" type="primary">CSN5</name>
    <name evidence="9" type="ORF">g.9234</name>
</gene>
<keyword evidence="3" id="KW-0479">Metal-binding</keyword>
<feature type="domain" description="MPN" evidence="8">
    <location>
        <begin position="33"/>
        <end position="170"/>
    </location>
</feature>
<dbReference type="Gene3D" id="3.40.140.10">
    <property type="entry name" value="Cytidine Deaminase, domain 2"/>
    <property type="match status" value="1"/>
</dbReference>
<dbReference type="InterPro" id="IPR040961">
    <property type="entry name" value="CSN5_C"/>
</dbReference>
<dbReference type="AlphaFoldDB" id="A0A6G1SLL8"/>
<comment type="similarity">
    <text evidence="1">Belongs to the peptidase M67A family. CSN5 subfamily.</text>
</comment>
<dbReference type="EMBL" id="GGYP01006091">
    <property type="protein sequence ID" value="MDE50862.1"/>
    <property type="molecule type" value="Transcribed_RNA"/>
</dbReference>
<dbReference type="FunFam" id="3.40.140.10:FF:000003">
    <property type="entry name" value="COP9 signalosome complex subunit 5"/>
    <property type="match status" value="1"/>
</dbReference>
<dbReference type="CDD" id="cd08069">
    <property type="entry name" value="MPN_RPN11_CSN5"/>
    <property type="match status" value="1"/>
</dbReference>
<reference evidence="9" key="1">
    <citation type="submission" date="2018-10" db="EMBL/GenBank/DDBJ databases">
        <title>Transcriptome assembly of Aceria tosichella (Wheat curl mite) Type 2.</title>
        <authorList>
            <person name="Scully E.D."/>
            <person name="Geib S.M."/>
            <person name="Palmer N.A."/>
            <person name="Gupta A.K."/>
            <person name="Sarath G."/>
            <person name="Tatineni S."/>
        </authorList>
    </citation>
    <scope>NUCLEOTIDE SEQUENCE</scope>
    <source>
        <strain evidence="9">LincolnNE</strain>
    </source>
</reference>
<dbReference type="SMART" id="SM00232">
    <property type="entry name" value="JAB_MPN"/>
    <property type="match status" value="1"/>
</dbReference>
<evidence type="ECO:0000256" key="5">
    <source>
        <dbReference type="ARBA" id="ARBA00022801"/>
    </source>
</evidence>